<gene>
    <name evidence="1" type="ORF">JQM67_04405</name>
</gene>
<dbReference type="InterPro" id="IPR021145">
    <property type="entry name" value="Portal_protein_SPP1_Gp6-like"/>
</dbReference>
<accession>A0ABS9CL28</accession>
<reference evidence="1 2" key="1">
    <citation type="submission" date="2020-12" db="EMBL/GenBank/DDBJ databases">
        <title>Whole genome sequences of gut porcine anaerobes.</title>
        <authorList>
            <person name="Kubasova T."/>
            <person name="Jahodarova E."/>
            <person name="Rychlik I."/>
        </authorList>
    </citation>
    <scope>NUCLEOTIDE SEQUENCE [LARGE SCALE GENOMIC DNA]</scope>
    <source>
        <strain evidence="1 2">An867</strain>
    </source>
</reference>
<dbReference type="EMBL" id="JAFBIT010000001">
    <property type="protein sequence ID" value="MCF2651836.1"/>
    <property type="molecule type" value="Genomic_DNA"/>
</dbReference>
<evidence type="ECO:0000313" key="1">
    <source>
        <dbReference type="EMBL" id="MCF2651836.1"/>
    </source>
</evidence>
<comment type="caution">
    <text evidence="1">The sequence shown here is derived from an EMBL/GenBank/DDBJ whole genome shotgun (WGS) entry which is preliminary data.</text>
</comment>
<dbReference type="Proteomes" id="UP001299220">
    <property type="component" value="Unassembled WGS sequence"/>
</dbReference>
<evidence type="ECO:0000313" key="2">
    <source>
        <dbReference type="Proteomes" id="UP001299220"/>
    </source>
</evidence>
<dbReference type="Pfam" id="PF05133">
    <property type="entry name" value="SPP1_portal"/>
    <property type="match status" value="1"/>
</dbReference>
<sequence length="481" mass="54492">MNISTVIDYLNKTYGYSIKSSYYSRIDEWKKWWQGFYEPFHQFVEKHEDKSVNRELFCMKMGKKVCEDWASLLMNDKTRVDAGDINQKFLQGENNVGGLFRDLAFWLRENELIERAWATGTGAAVLRFENMLVENGTVKPDENSRIRVAYLTADSIIPLTINERGVQDVAFASEVTNLGKTYTYIETHILVNGEYEIRNAYFIEENDTLKPVELPPGIVETYRTGSDVPLFSLISPNIVKNISEGKGLGMSILANAIDQLKGVDLAYNNFCRDFKLGGKKVFYDQSLTRTDAQGHTITPDDIAQSLFLRVGDGDGLGDDRKPITEYNPSLRVEENTAGVQAALDYLSLRVGFGTKHYQFNASGSVVTATQYTGDKQDLVQNAAKHCIAVEHHVQQIVRALLWAGKYVLGQNVDPDTSITVEFDDSYIIDKETQKQQFWQYVLSGKFPFWRYLVRFEGYSETDAKEIAQESSSAVGDPYVKP</sequence>
<dbReference type="RefSeq" id="WP_235322841.1">
    <property type="nucleotide sequence ID" value="NZ_JAFBIT010000001.1"/>
</dbReference>
<proteinExistence type="predicted"/>
<name>A0ABS9CL28_9FIRM</name>
<keyword evidence="2" id="KW-1185">Reference proteome</keyword>
<protein>
    <submittedName>
        <fullName evidence="1">Phage portal protein</fullName>
    </submittedName>
</protein>
<organism evidence="1 2">
    <name type="scientific">Anaeromassilibacillus senegalensis</name>
    <dbReference type="NCBI Taxonomy" id="1673717"/>
    <lineage>
        <taxon>Bacteria</taxon>
        <taxon>Bacillati</taxon>
        <taxon>Bacillota</taxon>
        <taxon>Clostridia</taxon>
        <taxon>Eubacteriales</taxon>
        <taxon>Acutalibacteraceae</taxon>
        <taxon>Anaeromassilibacillus</taxon>
    </lineage>
</organism>